<dbReference type="EMBL" id="CP106881">
    <property type="protein sequence ID" value="UYG52731.1"/>
    <property type="molecule type" value="Genomic_DNA"/>
</dbReference>
<dbReference type="Gene3D" id="1.10.760.10">
    <property type="entry name" value="Cytochrome c-like domain"/>
    <property type="match status" value="2"/>
</dbReference>
<protein>
    <submittedName>
        <fullName evidence="11">Cytochrome c4</fullName>
    </submittedName>
</protein>
<dbReference type="PANTHER" id="PTHR33751:SF9">
    <property type="entry name" value="CYTOCHROME C4"/>
    <property type="match status" value="1"/>
</dbReference>
<evidence type="ECO:0000256" key="3">
    <source>
        <dbReference type="ARBA" id="ARBA00022617"/>
    </source>
</evidence>
<evidence type="ECO:0000256" key="9">
    <source>
        <dbReference type="SAM" id="SignalP"/>
    </source>
</evidence>
<dbReference type="InterPro" id="IPR008168">
    <property type="entry name" value="Cyt_C_IC"/>
</dbReference>
<comment type="subcellular location">
    <subcellularLocation>
        <location evidence="1">Periplasm</location>
    </subcellularLocation>
</comment>
<keyword evidence="4 8" id="KW-0479">Metal-binding</keyword>
<name>A0ABY6GCW1_9BURK</name>
<keyword evidence="12" id="KW-1185">Reference proteome</keyword>
<dbReference type="InterPro" id="IPR024167">
    <property type="entry name" value="Cytochrome_c4-like"/>
</dbReference>
<keyword evidence="5" id="KW-0574">Periplasm</keyword>
<keyword evidence="6" id="KW-0249">Electron transport</keyword>
<dbReference type="SUPFAM" id="SSF46626">
    <property type="entry name" value="Cytochrome c"/>
    <property type="match status" value="2"/>
</dbReference>
<evidence type="ECO:0000313" key="11">
    <source>
        <dbReference type="EMBL" id="UYG52731.1"/>
    </source>
</evidence>
<feature type="domain" description="Cytochrome c" evidence="10">
    <location>
        <begin position="36"/>
        <end position="115"/>
    </location>
</feature>
<keyword evidence="7 8" id="KW-0408">Iron</keyword>
<evidence type="ECO:0000256" key="4">
    <source>
        <dbReference type="ARBA" id="ARBA00022723"/>
    </source>
</evidence>
<dbReference type="Proteomes" id="UP001162800">
    <property type="component" value="Chromosome"/>
</dbReference>
<sequence>MKLLASMLMAAFLAAPALPAFAAGETTAAPQANAKLDLAKGGAGFSAVCAACHGADGNSTIVANPSLAQQHPEYLVKQLKEFKSGVRKDPVMQGFASMLSDQDMRNISGWLATQKAKGGFAKDKELVVLGERIFRGGLQDRNIAACASCHSPNGAGLPVQYPRLAGQHADYTSKQLMEFRDGKRGNSLPMTQVAAKLNDREIRAVADYIAGLR</sequence>
<gene>
    <name evidence="11" type="ORF">M9799_05695</name>
</gene>
<dbReference type="Pfam" id="PF00034">
    <property type="entry name" value="Cytochrom_C"/>
    <property type="match status" value="2"/>
</dbReference>
<dbReference type="InterPro" id="IPR036909">
    <property type="entry name" value="Cyt_c-like_dom_sf"/>
</dbReference>
<evidence type="ECO:0000256" key="8">
    <source>
        <dbReference type="PROSITE-ProRule" id="PRU00433"/>
    </source>
</evidence>
<evidence type="ECO:0000256" key="2">
    <source>
        <dbReference type="ARBA" id="ARBA00022448"/>
    </source>
</evidence>
<dbReference type="PIRSF" id="PIRSF000005">
    <property type="entry name" value="Cytochrome_c4"/>
    <property type="match status" value="1"/>
</dbReference>
<keyword evidence="3 8" id="KW-0349">Heme</keyword>
<evidence type="ECO:0000256" key="7">
    <source>
        <dbReference type="ARBA" id="ARBA00023004"/>
    </source>
</evidence>
<dbReference type="RefSeq" id="WP_231043408.1">
    <property type="nucleotide sequence ID" value="NZ_CP106881.1"/>
</dbReference>
<feature type="signal peptide" evidence="9">
    <location>
        <begin position="1"/>
        <end position="22"/>
    </location>
</feature>
<dbReference type="PANTHER" id="PTHR33751">
    <property type="entry name" value="CBB3-TYPE CYTOCHROME C OXIDASE SUBUNIT FIXP"/>
    <property type="match status" value="1"/>
</dbReference>
<dbReference type="PRINTS" id="PR00605">
    <property type="entry name" value="CYTCHROMECIC"/>
</dbReference>
<dbReference type="InterPro" id="IPR009056">
    <property type="entry name" value="Cyt_c-like_dom"/>
</dbReference>
<keyword evidence="9" id="KW-0732">Signal</keyword>
<evidence type="ECO:0000313" key="12">
    <source>
        <dbReference type="Proteomes" id="UP001162800"/>
    </source>
</evidence>
<accession>A0ABY6GCW1</accession>
<evidence type="ECO:0000256" key="5">
    <source>
        <dbReference type="ARBA" id="ARBA00022764"/>
    </source>
</evidence>
<dbReference type="PROSITE" id="PS51007">
    <property type="entry name" value="CYTC"/>
    <property type="match status" value="2"/>
</dbReference>
<organism evidence="11 12">
    <name type="scientific">Comamonas endophytica</name>
    <dbReference type="NCBI Taxonomy" id="2949090"/>
    <lineage>
        <taxon>Bacteria</taxon>
        <taxon>Pseudomonadati</taxon>
        <taxon>Pseudomonadota</taxon>
        <taxon>Betaproteobacteria</taxon>
        <taxon>Burkholderiales</taxon>
        <taxon>Comamonadaceae</taxon>
        <taxon>Comamonas</taxon>
    </lineage>
</organism>
<dbReference type="InterPro" id="IPR050597">
    <property type="entry name" value="Cytochrome_c_Oxidase_Subunit"/>
</dbReference>
<evidence type="ECO:0000256" key="1">
    <source>
        <dbReference type="ARBA" id="ARBA00004418"/>
    </source>
</evidence>
<feature type="domain" description="Cytochrome c" evidence="10">
    <location>
        <begin position="125"/>
        <end position="213"/>
    </location>
</feature>
<feature type="chain" id="PRO_5046329643" evidence="9">
    <location>
        <begin position="23"/>
        <end position="213"/>
    </location>
</feature>
<proteinExistence type="predicted"/>
<evidence type="ECO:0000256" key="6">
    <source>
        <dbReference type="ARBA" id="ARBA00022982"/>
    </source>
</evidence>
<keyword evidence="2" id="KW-0813">Transport</keyword>
<evidence type="ECO:0000259" key="10">
    <source>
        <dbReference type="PROSITE" id="PS51007"/>
    </source>
</evidence>
<reference evidence="11" key="1">
    <citation type="submission" date="2022-09" db="EMBL/GenBank/DDBJ databases">
        <title>The complete genome of Acidovorax sp. 5MLIR.</title>
        <authorList>
            <person name="Liu L."/>
            <person name="Yue J."/>
            <person name="Yang F."/>
            <person name="Yuan J."/>
            <person name="Li L."/>
        </authorList>
    </citation>
    <scope>NUCLEOTIDE SEQUENCE</scope>
    <source>
        <strain evidence="11">5MLIR</strain>
    </source>
</reference>